<proteinExistence type="predicted"/>
<evidence type="ECO:0000313" key="4">
    <source>
        <dbReference type="EMBL" id="MBW4769519.1"/>
    </source>
</evidence>
<dbReference type="Pfam" id="PF13100">
    <property type="entry name" value="OstA_2"/>
    <property type="match status" value="1"/>
</dbReference>
<organism evidence="4 5">
    <name type="scientific">Hoylesella nanceiensis</name>
    <dbReference type="NCBI Taxonomy" id="425941"/>
    <lineage>
        <taxon>Bacteria</taxon>
        <taxon>Pseudomonadati</taxon>
        <taxon>Bacteroidota</taxon>
        <taxon>Bacteroidia</taxon>
        <taxon>Bacteroidales</taxon>
        <taxon>Prevotellaceae</taxon>
        <taxon>Hoylesella</taxon>
    </lineage>
</organism>
<feature type="region of interest" description="Disordered" evidence="2">
    <location>
        <begin position="539"/>
        <end position="574"/>
    </location>
</feature>
<keyword evidence="1" id="KW-0472">Membrane</keyword>
<name>A0ABS6YFN6_9BACT</name>
<feature type="compositionally biased region" description="Polar residues" evidence="2">
    <location>
        <begin position="559"/>
        <end position="574"/>
    </location>
</feature>
<evidence type="ECO:0000256" key="2">
    <source>
        <dbReference type="SAM" id="MobiDB-lite"/>
    </source>
</evidence>
<dbReference type="PANTHER" id="PTHR30189:SF1">
    <property type="entry name" value="LPS-ASSEMBLY PROTEIN LPTD"/>
    <property type="match status" value="1"/>
</dbReference>
<dbReference type="InterPro" id="IPR005653">
    <property type="entry name" value="OstA-like_N"/>
</dbReference>
<evidence type="ECO:0000256" key="1">
    <source>
        <dbReference type="ARBA" id="ARBA00023237"/>
    </source>
</evidence>
<dbReference type="Proteomes" id="UP000788426">
    <property type="component" value="Unassembled WGS sequence"/>
</dbReference>
<accession>A0ABS6YFN6</accession>
<dbReference type="RefSeq" id="WP_219481422.1">
    <property type="nucleotide sequence ID" value="NZ_JAHXCT010000004.1"/>
</dbReference>
<sequence length="574" mass="66205">MRYIKDKELKSIRHRISTLLVLCLFGLCALFAYNTPQKKRVIREDQKVYLEHADELKRDIYGPNPDAQILKGNVRLKHNGATLTCDSAYLYQESNSVRAFGRVLFRQGDTLSLKGERGFYDGVTQILEVRKNVVLKHRNQTLYTDSLNYDRMYKNAYFFDGGKLVDGKDQLIADWGEYNTQSRQAVFYFGVKLNSGKSNIETDTLYYDAPKSQAHFKGPTTIVTNGDVVKTQDGYFDTKKDKVELFSRSTITSKEKVITGDTLYRDKKTGVGQGYGNVIYVDKKNKNELHADVFVYNEKTGKGFATKKALLKDYSQGDTLFMHADSLKIETMHINTDSAYRKVHAFRHVVAYRRDVQAICDSLVANGKDSCLTMYYDPVLWSDNRQVLGEKIYVYMNDSTIRMAKVEGQALSVEQLDDKKNFNQVSSKLMNAYFDEGALRRLVCIDNVRIIFYPINDKDSSMIGLNYIETDTMRMYINKEKKLERIWMPKAQGTLFPISQIPTDKLHLPSFAWLDHLRPKSKEDVFKWKGKTDSEKLRVIERQKAPVQRFESENKPKETTQQNTNKPAEENTSQ</sequence>
<keyword evidence="1" id="KW-0998">Cell outer membrane</keyword>
<dbReference type="PANTHER" id="PTHR30189">
    <property type="entry name" value="LPS-ASSEMBLY PROTEIN"/>
    <property type="match status" value="1"/>
</dbReference>
<keyword evidence="5" id="KW-1185">Reference proteome</keyword>
<evidence type="ECO:0000259" key="3">
    <source>
        <dbReference type="Pfam" id="PF13100"/>
    </source>
</evidence>
<evidence type="ECO:0000313" key="5">
    <source>
        <dbReference type="Proteomes" id="UP000788426"/>
    </source>
</evidence>
<dbReference type="InterPro" id="IPR050218">
    <property type="entry name" value="LptD"/>
</dbReference>
<gene>
    <name evidence="4" type="ORF">KZO38_07055</name>
</gene>
<feature type="compositionally biased region" description="Basic and acidic residues" evidence="2">
    <location>
        <begin position="539"/>
        <end position="558"/>
    </location>
</feature>
<comment type="caution">
    <text evidence="4">The sequence shown here is derived from an EMBL/GenBank/DDBJ whole genome shotgun (WGS) entry which is preliminary data.</text>
</comment>
<protein>
    <recommendedName>
        <fullName evidence="3">Organic solvent tolerance-like N-terminal domain-containing protein</fullName>
    </recommendedName>
</protein>
<reference evidence="4 5" key="1">
    <citation type="submission" date="2021-07" db="EMBL/GenBank/DDBJ databases">
        <title>Genomic diversity and antimicrobial resistance of Prevotella spp. isolated from chronic lung disease airways.</title>
        <authorList>
            <person name="Webb K.A."/>
            <person name="Olagoke O.S."/>
            <person name="Baird T."/>
            <person name="Neill J."/>
            <person name="Pham A."/>
            <person name="Wells T.J."/>
            <person name="Ramsay K.A."/>
            <person name="Bell S.C."/>
            <person name="Sarovich D.S."/>
            <person name="Price E.P."/>
        </authorList>
    </citation>
    <scope>NUCLEOTIDE SEQUENCE [LARGE SCALE GENOMIC DNA]</scope>
    <source>
        <strain evidence="4 5">SCHI0011.S.12</strain>
    </source>
</reference>
<feature type="domain" description="Organic solvent tolerance-like N-terminal" evidence="3">
    <location>
        <begin position="46"/>
        <end position="203"/>
    </location>
</feature>
<dbReference type="EMBL" id="JAHXCT010000004">
    <property type="protein sequence ID" value="MBW4769519.1"/>
    <property type="molecule type" value="Genomic_DNA"/>
</dbReference>